<dbReference type="SUPFAM" id="SSF54001">
    <property type="entry name" value="Cysteine proteinases"/>
    <property type="match status" value="1"/>
</dbReference>
<dbReference type="PANTHER" id="PTHR47053">
    <property type="entry name" value="MUREIN DD-ENDOPEPTIDASE MEPH-RELATED"/>
    <property type="match status" value="1"/>
</dbReference>
<dbReference type="OrthoDB" id="258587at2"/>
<reference evidence="6 7" key="1">
    <citation type="submission" date="2016-10" db="EMBL/GenBank/DDBJ databases">
        <authorList>
            <person name="de Groot N.N."/>
        </authorList>
    </citation>
    <scope>NUCLEOTIDE SEQUENCE [LARGE SCALE GENOMIC DNA]</scope>
    <source>
        <strain evidence="6 7">CGMCC 4.5598</strain>
    </source>
</reference>
<dbReference type="InterPro" id="IPR000064">
    <property type="entry name" value="NLP_P60_dom"/>
</dbReference>
<dbReference type="STRING" id="568860.SAMN05421811_103517"/>
<dbReference type="PANTHER" id="PTHR47053:SF1">
    <property type="entry name" value="MUREIN DD-ENDOPEPTIDASE MEPH-RELATED"/>
    <property type="match status" value="1"/>
</dbReference>
<proteinExistence type="inferred from homology"/>
<comment type="similarity">
    <text evidence="1">Belongs to the peptidase C40 family.</text>
</comment>
<feature type="domain" description="NlpC/P60" evidence="5">
    <location>
        <begin position="29"/>
        <end position="179"/>
    </location>
</feature>
<dbReference type="Pfam" id="PF00877">
    <property type="entry name" value="NLPC_P60"/>
    <property type="match status" value="1"/>
</dbReference>
<keyword evidence="2" id="KW-0645">Protease</keyword>
<organism evidence="6 7">
    <name type="scientific">Nonomuraea wenchangensis</name>
    <dbReference type="NCBI Taxonomy" id="568860"/>
    <lineage>
        <taxon>Bacteria</taxon>
        <taxon>Bacillati</taxon>
        <taxon>Actinomycetota</taxon>
        <taxon>Actinomycetes</taxon>
        <taxon>Streptosporangiales</taxon>
        <taxon>Streptosporangiaceae</taxon>
        <taxon>Nonomuraea</taxon>
    </lineage>
</organism>
<dbReference type="GO" id="GO:0006508">
    <property type="term" value="P:proteolysis"/>
    <property type="evidence" value="ECO:0007669"/>
    <property type="project" value="UniProtKB-KW"/>
</dbReference>
<evidence type="ECO:0000256" key="3">
    <source>
        <dbReference type="ARBA" id="ARBA00022801"/>
    </source>
</evidence>
<evidence type="ECO:0000256" key="1">
    <source>
        <dbReference type="ARBA" id="ARBA00007074"/>
    </source>
</evidence>
<dbReference type="GO" id="GO:0008234">
    <property type="term" value="F:cysteine-type peptidase activity"/>
    <property type="evidence" value="ECO:0007669"/>
    <property type="project" value="UniProtKB-KW"/>
</dbReference>
<accession>A0A1I0FKV5</accession>
<dbReference type="InterPro" id="IPR051202">
    <property type="entry name" value="Peptidase_C40"/>
</dbReference>
<gene>
    <name evidence="6" type="ORF">SAMN05421811_103517</name>
</gene>
<dbReference type="Proteomes" id="UP000199361">
    <property type="component" value="Unassembled WGS sequence"/>
</dbReference>
<keyword evidence="7" id="KW-1185">Reference proteome</keyword>
<keyword evidence="3" id="KW-0378">Hydrolase</keyword>
<evidence type="ECO:0000256" key="2">
    <source>
        <dbReference type="ARBA" id="ARBA00022670"/>
    </source>
</evidence>
<dbReference type="InterPro" id="IPR038765">
    <property type="entry name" value="Papain-like_cys_pep_sf"/>
</dbReference>
<keyword evidence="4" id="KW-0788">Thiol protease</keyword>
<evidence type="ECO:0000256" key="4">
    <source>
        <dbReference type="ARBA" id="ARBA00022807"/>
    </source>
</evidence>
<evidence type="ECO:0000259" key="5">
    <source>
        <dbReference type="PROSITE" id="PS51935"/>
    </source>
</evidence>
<dbReference type="Gene3D" id="3.90.1720.10">
    <property type="entry name" value="endopeptidase domain like (from Nostoc punctiforme)"/>
    <property type="match status" value="1"/>
</dbReference>
<sequence length="179" mass="19338">MSGRRRTALAPLTALLLALTLVASVPVSTWTQPRVVRLAYELGRLGVEYSWGGGHAEAPGPSTGTCQGYQGRIRPCPAARTRGLDCSGFTRWVYALAHGRDVLGPGNTDDHVRRMHRVRSAPLPGDLVFFGVIAGDTVRTHHVGVYLGGGLMMNAPETGARVRVDRLAGRKDLAGFYRY</sequence>
<dbReference type="RefSeq" id="WP_091080018.1">
    <property type="nucleotide sequence ID" value="NZ_FOHX01000003.1"/>
</dbReference>
<dbReference type="EMBL" id="FOHX01000003">
    <property type="protein sequence ID" value="SET58991.1"/>
    <property type="molecule type" value="Genomic_DNA"/>
</dbReference>
<protein>
    <submittedName>
        <fullName evidence="6">NlpC/P60 family protein</fullName>
    </submittedName>
</protein>
<name>A0A1I0FKV5_9ACTN</name>
<dbReference type="AlphaFoldDB" id="A0A1I0FKV5"/>
<evidence type="ECO:0000313" key="6">
    <source>
        <dbReference type="EMBL" id="SET58991.1"/>
    </source>
</evidence>
<evidence type="ECO:0000313" key="7">
    <source>
        <dbReference type="Proteomes" id="UP000199361"/>
    </source>
</evidence>
<dbReference type="PROSITE" id="PS51935">
    <property type="entry name" value="NLPC_P60"/>
    <property type="match status" value="1"/>
</dbReference>